<reference evidence="1 2" key="1">
    <citation type="submission" date="2023-11" db="EMBL/GenBank/DDBJ databases">
        <title>MicrobeMod: A computational toolkit for identifying prokaryotic methylation and restriction-modification with nanopore sequencing.</title>
        <authorList>
            <person name="Crits-Christoph A."/>
            <person name="Kang S.C."/>
            <person name="Lee H."/>
            <person name="Ostrov N."/>
        </authorList>
    </citation>
    <scope>NUCLEOTIDE SEQUENCE [LARGE SCALE GENOMIC DNA]</scope>
    <source>
        <strain evidence="1 2">ATCC 25935</strain>
    </source>
</reference>
<sequence length="307" mass="35086">MKVVISILLFLGTFYMSYASPLPTGSIQKSSRDWLDIDWRLRYVIFIDSEKKMRVEVETSRLFNAQDERDGKDYIYRDAKELLGNIIKTQPSKGSTIATAAIYFDSSGKILNMERPLSEYKAKLSRNAALILIGGKNTAKPYWFADWDQGLYGDVKFLPGVCVTTDTDRYRDNWQPTDRRGHVGCREWAAQLYQKTPYINVTTYSSKGNFIGEVVGWARFEDGPTPIIGMQGKQWLCLHECPAGEQPGIIPDIQVWTRKHGFPMPVPPAKQPLYPNKDYDEEFCQLSVANAITRRKLQGQPQRILEP</sequence>
<evidence type="ECO:0000313" key="2">
    <source>
        <dbReference type="Proteomes" id="UP001326110"/>
    </source>
</evidence>
<keyword evidence="2" id="KW-1185">Reference proteome</keyword>
<evidence type="ECO:0008006" key="3">
    <source>
        <dbReference type="Google" id="ProtNLM"/>
    </source>
</evidence>
<dbReference type="Proteomes" id="UP001326110">
    <property type="component" value="Chromosome"/>
</dbReference>
<proteinExistence type="predicted"/>
<dbReference type="RefSeq" id="WP_154820070.1">
    <property type="nucleotide sequence ID" value="NZ_CP140152.1"/>
</dbReference>
<gene>
    <name evidence="1" type="ORF">SR858_27175</name>
</gene>
<name>A0ABZ0XY51_9BURK</name>
<protein>
    <recommendedName>
        <fullName evidence="3">GLPGLI family protein</fullName>
    </recommendedName>
</protein>
<organism evidence="1 2">
    <name type="scientific">Duganella zoogloeoides</name>
    <dbReference type="NCBI Taxonomy" id="75659"/>
    <lineage>
        <taxon>Bacteria</taxon>
        <taxon>Pseudomonadati</taxon>
        <taxon>Pseudomonadota</taxon>
        <taxon>Betaproteobacteria</taxon>
        <taxon>Burkholderiales</taxon>
        <taxon>Oxalobacteraceae</taxon>
        <taxon>Telluria group</taxon>
        <taxon>Duganella</taxon>
    </lineage>
</organism>
<evidence type="ECO:0000313" key="1">
    <source>
        <dbReference type="EMBL" id="WQH04679.1"/>
    </source>
</evidence>
<accession>A0ABZ0XY51</accession>
<dbReference type="EMBL" id="CP140152">
    <property type="protein sequence ID" value="WQH04679.1"/>
    <property type="molecule type" value="Genomic_DNA"/>
</dbReference>
<dbReference type="GeneID" id="43167043"/>